<proteinExistence type="predicted"/>
<keyword evidence="3" id="KW-1185">Reference proteome</keyword>
<organism evidence="2 3">
    <name type="scientific">Gossypium arboreum</name>
    <name type="common">Tree cotton</name>
    <name type="synonym">Gossypium nanking</name>
    <dbReference type="NCBI Taxonomy" id="29729"/>
    <lineage>
        <taxon>Eukaryota</taxon>
        <taxon>Viridiplantae</taxon>
        <taxon>Streptophyta</taxon>
        <taxon>Embryophyta</taxon>
        <taxon>Tracheophyta</taxon>
        <taxon>Spermatophyta</taxon>
        <taxon>Magnoliopsida</taxon>
        <taxon>eudicotyledons</taxon>
        <taxon>Gunneridae</taxon>
        <taxon>Pentapetalae</taxon>
        <taxon>rosids</taxon>
        <taxon>malvids</taxon>
        <taxon>Malvales</taxon>
        <taxon>Malvaceae</taxon>
        <taxon>Malvoideae</taxon>
        <taxon>Gossypium</taxon>
    </lineage>
</organism>
<sequence>MEVEMSMADSSSLKVLMFLIVQALVYLILSKSSNVFSDDKMMMTSLSFKPPRSLSIRRLLASISDLPQAKSNNGVQDEKEVEISQKEVTDYDNKCRMFFKPEEIHSTIGEENNEELQRHEDDSEQPVGSEEKEEAKLEKEMNMLLQADAPWKPNVAKIGEDNKVVEENKKFNEMMEKLMEAGKDQLTVISNLTESEGA</sequence>
<dbReference type="Proteomes" id="UP001358586">
    <property type="component" value="Chromosome 4"/>
</dbReference>
<accession>A0ABR0Q6U8</accession>
<gene>
    <name evidence="2" type="ORF">PVK06_010458</name>
</gene>
<evidence type="ECO:0000313" key="3">
    <source>
        <dbReference type="Proteomes" id="UP001358586"/>
    </source>
</evidence>
<evidence type="ECO:0000313" key="2">
    <source>
        <dbReference type="EMBL" id="KAK5834782.1"/>
    </source>
</evidence>
<name>A0ABR0Q6U8_GOSAR</name>
<dbReference type="EMBL" id="JARKNE010000004">
    <property type="protein sequence ID" value="KAK5834782.1"/>
    <property type="molecule type" value="Genomic_DNA"/>
</dbReference>
<feature type="region of interest" description="Disordered" evidence="1">
    <location>
        <begin position="108"/>
        <end position="135"/>
    </location>
</feature>
<dbReference type="PANTHER" id="PTHR34268:SF19">
    <property type="entry name" value="TRANSMEMBRANE PROTEIN"/>
    <property type="match status" value="1"/>
</dbReference>
<reference evidence="2 3" key="1">
    <citation type="submission" date="2023-03" db="EMBL/GenBank/DDBJ databases">
        <title>WGS of Gossypium arboreum.</title>
        <authorList>
            <person name="Yu D."/>
        </authorList>
    </citation>
    <scope>NUCLEOTIDE SEQUENCE [LARGE SCALE GENOMIC DNA]</scope>
    <source>
        <tissue evidence="2">Leaf</tissue>
    </source>
</reference>
<evidence type="ECO:0000256" key="1">
    <source>
        <dbReference type="SAM" id="MobiDB-lite"/>
    </source>
</evidence>
<dbReference type="PANTHER" id="PTHR34268">
    <property type="entry name" value="OS01G0321850 PROTEIN"/>
    <property type="match status" value="1"/>
</dbReference>
<protein>
    <submittedName>
        <fullName evidence="2">Uncharacterized protein</fullName>
    </submittedName>
</protein>
<comment type="caution">
    <text evidence="2">The sequence shown here is derived from an EMBL/GenBank/DDBJ whole genome shotgun (WGS) entry which is preliminary data.</text>
</comment>